<dbReference type="PROSITE" id="PS00019">
    <property type="entry name" value="ACTININ_1"/>
    <property type="match status" value="1"/>
</dbReference>
<feature type="compositionally biased region" description="Acidic residues" evidence="9">
    <location>
        <begin position="1441"/>
        <end position="1451"/>
    </location>
</feature>
<dbReference type="FunFam" id="1.20.58.60:FF:000011">
    <property type="entry name" value="Spectrin beta chain"/>
    <property type="match status" value="1"/>
</dbReference>
<feature type="region of interest" description="Disordered" evidence="9">
    <location>
        <begin position="1177"/>
        <end position="1199"/>
    </location>
</feature>
<evidence type="ECO:0000256" key="8">
    <source>
        <dbReference type="SAM" id="Coils"/>
    </source>
</evidence>
<reference evidence="11 12" key="1">
    <citation type="journal article" date="2018" name="Sci. Rep.">
        <title>Genomic signatures of local adaptation to the degree of environmental predictability in rotifers.</title>
        <authorList>
            <person name="Franch-Gras L."/>
            <person name="Hahn C."/>
            <person name="Garcia-Roger E.M."/>
            <person name="Carmona M.J."/>
            <person name="Serra M."/>
            <person name="Gomez A."/>
        </authorList>
    </citation>
    <scope>NUCLEOTIDE SEQUENCE [LARGE SCALE GENOMIC DNA]</scope>
    <source>
        <strain evidence="11">HYR1</strain>
    </source>
</reference>
<evidence type="ECO:0000256" key="2">
    <source>
        <dbReference type="ARBA" id="ARBA00006826"/>
    </source>
</evidence>
<keyword evidence="8" id="KW-0175">Coiled coil</keyword>
<evidence type="ECO:0000256" key="3">
    <source>
        <dbReference type="ARBA" id="ARBA00022467"/>
    </source>
</evidence>
<evidence type="ECO:0000313" key="12">
    <source>
        <dbReference type="Proteomes" id="UP000276133"/>
    </source>
</evidence>
<proteinExistence type="inferred from homology"/>
<feature type="domain" description="Calponin-homology (CH)" evidence="10">
    <location>
        <begin position="183"/>
        <end position="288"/>
    </location>
</feature>
<feature type="non-terminal residue" evidence="11">
    <location>
        <position position="2243"/>
    </location>
</feature>
<organism evidence="11 12">
    <name type="scientific">Brachionus plicatilis</name>
    <name type="common">Marine rotifer</name>
    <name type="synonym">Brachionus muelleri</name>
    <dbReference type="NCBI Taxonomy" id="10195"/>
    <lineage>
        <taxon>Eukaryota</taxon>
        <taxon>Metazoa</taxon>
        <taxon>Spiralia</taxon>
        <taxon>Gnathifera</taxon>
        <taxon>Rotifera</taxon>
        <taxon>Eurotatoria</taxon>
        <taxon>Monogononta</taxon>
        <taxon>Pseudotrocha</taxon>
        <taxon>Ploima</taxon>
        <taxon>Brachionidae</taxon>
        <taxon>Brachionus</taxon>
    </lineage>
</organism>
<dbReference type="Pfam" id="PF00307">
    <property type="entry name" value="CH"/>
    <property type="match status" value="2"/>
</dbReference>
<dbReference type="InterPro" id="IPR001715">
    <property type="entry name" value="CH_dom"/>
</dbReference>
<dbReference type="STRING" id="10195.A0A3M7R6F7"/>
<dbReference type="OrthoDB" id="5865767at2759"/>
<evidence type="ECO:0000256" key="6">
    <source>
        <dbReference type="ARBA" id="ARBA00023203"/>
    </source>
</evidence>
<dbReference type="InterPro" id="IPR002017">
    <property type="entry name" value="Spectrin_repeat"/>
</dbReference>
<feature type="coiled-coil region" evidence="8">
    <location>
        <begin position="810"/>
        <end position="837"/>
    </location>
</feature>
<sequence>MTDVASPAGQPELNGQYDENTDFNIDDGGNSTARLFERTRIQVLADEREMVQKKTFSKWINSHLVRDGPYRVSDLYIDLRDGRLLIRLLEILSGERLPRPTRGKMRIHCMENVDKALLFLQEQHVHLENIGAHDIVDGNPSLTLGLIWTIILRFQIQDIITDQLITQQLGTPNEPFEIRREARSAKDALLLWCQIKTADYANVNVRNFTTSWRDGLAFNALIHKHRPDLIQYSQLNKSNHAFNLNNAFSVADKRLGISRLLEPEDVNVDIPDEKSIMTYVIAFYHYFSKMKGDQVQGKRIAKVVSSAMSIEKDIKKYESLTSDLLDWIRETIDLLSDREFANSLQGVQQQLTAFNSYRKNEKAAKFSDKGNLEVLLFTIQSQIRAQNQRPYLPKEGKLISDINRAWAELEKAEHERELALREELVRQENLEQLANKFNKKAAMREKWLNDSQKLVISDQFGFDLESVEAAFKKQEAIQTDISAFEDRVRNVIDIAKVLEKECYHEIDKINARKRNVFMLWNYLLDLVKNRRLKLESCYSLQKIFQEMQQIEDYLSDLNKLLSLDNYGTHLIAVEDLIERHKVIDADIALTGEKLARINQEAHAFIEQIGDEDTADQSQNLSIFPHTSMISNRVDELESALRHTIHLSQAKLAKLHEALNFWKFIEDIAEEEIWMHEKMQQLSVPDEDVDWSSPVQLNQKTSLKPKVIENEINAHKNIQYAKVKQDGLQLIQQNNYRCDEIDQRLQHIEHKWTQLAHHCHQKQIKLHEIEETKQFFMDAEDVDSYLYELSRLLTQSASDDLAGVCRDEATCLNLLKKHKDLEDEFLKYKQQVQQIHEQAANLGSLKRLELDERERNHDNENENEDDSLDTQKLHILLDQVQQRLAGLDRRYGELADMFKLRRHKLNDQLSFIRLQNDTDGIEEWCDEKERFLATLEPNKVKDIEALEIIRHRFDGFEREMNSNAPKVAVVNQLAKQLVAAAAAHHTPLTSSSSQQQLPIDDSIDGLASVDLSANQLVQERMSRLNNKWAVLRQLVDKKRDDLNSTFGVQTFHIDSQETISWIQEKIRVVQSTGEFGNDLSGVMATQRKLNGLERDLAAIELKKKQLEEQAVSMEHEHPEESAEIGQNLEQIKEVWSELKQLLEKREESMGEAAHLHSFLRELDHFSVWLTRTQTAVASSEQPQSLSDAEQMLNQHQSTKEEIDRYAPDYARLKDYGDQICASADVTDPQYLFLRERLNALDHGWNMLDQMWRTRQLTLSEDLNLEIFKRDASQAEQLLANQDYYLRQIQQPRSLEDADAMLRKHQDFVTSARANKDKIDGIAVSAKSLGDDQHRQIGAIEAKADDIRRRFADNEKRSARVVGRLRDSVSYYQFLQECDELKEWLEYKLIQAQDESYRDATNIHMKYLRHKAFESEVAANRNRLDEIEKEARTLFAGDRDLDLDQSNTEDSEESEQRHVDDQMRAQMCDDVRIRIDELNKQWNELQATTQQKGEKLFDANRGILFEQSVDSIDIWIKEMQKHIQYITQRTQDTGSDKNDLTTTNLLLDKQREIEHELEVRQRQVEELKQQAELVKSAEPEKSGQIDEKRLQIEHKFGQIVQPLEERRKQLQEQKRVFQFIRDCEDELLWMEEKMRQATSPDVGQSLVQVNMLQRKNDTMQKEVDNHEQRVNQVCGDGERMIQEENPRAEEFQHRIANLLSEWHSLKQAIEQRRVKLDHSQRVQQYLFDCNEAEAWMAEQELYMMSDTGVYTAPLPSLTQSQTQLNVHAQPTAPQPKKDELNAQNQLKKHLQLETEVENHAEHIRLLGETSRHLCHADGDDMSGHTGESIVKRQMQIDKLYASLKDLANERRVRLEQTVKLFVLHRDMDDLEQWIADKVMVADSNELGQDFEHVSLLKQRFAHFEQDTRQIGQERVSLVNQVANGLIDAGHADSSLIAQWSDALNQSWEDLLELIRTRTQMLDASWQLHKYFSDCKEVIALVDEKKKCIPDEDGRDAQSVAQLQRRHALFEQNELITLAARVLQIKDEAATLATLYAGDRADEIRRHEARVDAEWSQLKQMVEMRTRQLNDASDLFKFFNLARDLHMWMETQMREMMNEEKPRDVSGVELLINNHKSLKAEIDARAENFTICINLGREILTRAHPRQLEVKDKCVQLCLTKDQIDDQWTQRWEYLELILEVYQFARDAAVAEHYLIAAEPYLLNDDLGETLDQVEQLIKKHETFVKSILAQEDRFNALRKLTKLEE</sequence>
<feature type="coiled-coil region" evidence="8">
    <location>
        <begin position="1081"/>
        <end position="1122"/>
    </location>
</feature>
<evidence type="ECO:0000259" key="10">
    <source>
        <dbReference type="PROSITE" id="PS50021"/>
    </source>
</evidence>
<dbReference type="Gene3D" id="1.10.418.10">
    <property type="entry name" value="Calponin-like domain"/>
    <property type="match status" value="2"/>
</dbReference>
<dbReference type="Pfam" id="PF00435">
    <property type="entry name" value="Spectrin"/>
    <property type="match status" value="16"/>
</dbReference>
<dbReference type="GO" id="GO:0016020">
    <property type="term" value="C:membrane"/>
    <property type="evidence" value="ECO:0007669"/>
    <property type="project" value="UniProtKB-ARBA"/>
</dbReference>
<keyword evidence="3" id="KW-0117">Actin capping</keyword>
<keyword evidence="12" id="KW-1185">Reference proteome</keyword>
<dbReference type="FunFam" id="1.10.418.10:FF:000001">
    <property type="entry name" value="Actinin alpha 1"/>
    <property type="match status" value="1"/>
</dbReference>
<dbReference type="PANTHER" id="PTHR11915">
    <property type="entry name" value="SPECTRIN/FILAMIN RELATED CYTOSKELETAL PROTEIN"/>
    <property type="match status" value="1"/>
</dbReference>
<comment type="caution">
    <text evidence="11">The sequence shown here is derived from an EMBL/GenBank/DDBJ whole genome shotgun (WGS) entry which is preliminary data.</text>
</comment>
<dbReference type="GO" id="GO:0005737">
    <property type="term" value="C:cytoplasm"/>
    <property type="evidence" value="ECO:0007669"/>
    <property type="project" value="UniProtKB-ARBA"/>
</dbReference>
<gene>
    <name evidence="11" type="ORF">BpHYR1_020393</name>
</gene>
<dbReference type="EMBL" id="REGN01004092">
    <property type="protein sequence ID" value="RNA19157.1"/>
    <property type="molecule type" value="Genomic_DNA"/>
</dbReference>
<accession>A0A3M7R6F7</accession>
<dbReference type="SUPFAM" id="SSF47576">
    <property type="entry name" value="Calponin-homology domain, CH-domain"/>
    <property type="match status" value="1"/>
</dbReference>
<dbReference type="Gene3D" id="1.20.58.60">
    <property type="match status" value="14"/>
</dbReference>
<dbReference type="GO" id="GO:0005856">
    <property type="term" value="C:cytoskeleton"/>
    <property type="evidence" value="ECO:0007669"/>
    <property type="project" value="UniProtKB-SubCell"/>
</dbReference>
<comment type="similarity">
    <text evidence="2">Belongs to the spectrin family.</text>
</comment>
<evidence type="ECO:0000313" key="11">
    <source>
        <dbReference type="EMBL" id="RNA19157.1"/>
    </source>
</evidence>
<comment type="subcellular location">
    <subcellularLocation>
        <location evidence="1">Cytoplasm</location>
        <location evidence="1">Cytoskeleton</location>
    </subcellularLocation>
</comment>
<dbReference type="SMART" id="SM00033">
    <property type="entry name" value="CH"/>
    <property type="match status" value="2"/>
</dbReference>
<dbReference type="InterPro" id="IPR001589">
    <property type="entry name" value="Actinin_actin-bd_CS"/>
</dbReference>
<feature type="domain" description="Calponin-homology (CH)" evidence="10">
    <location>
        <begin position="50"/>
        <end position="155"/>
    </location>
</feature>
<evidence type="ECO:0000256" key="1">
    <source>
        <dbReference type="ARBA" id="ARBA00004245"/>
    </source>
</evidence>
<feature type="coiled-coil region" evidence="8">
    <location>
        <begin position="1548"/>
        <end position="1575"/>
    </location>
</feature>
<keyword evidence="5" id="KW-0677">Repeat</keyword>
<protein>
    <submittedName>
        <fullName evidence="11">Spectrin beta chain-like isoform X1</fullName>
    </submittedName>
</protein>
<dbReference type="SMART" id="SM00150">
    <property type="entry name" value="SPEC"/>
    <property type="match status" value="17"/>
</dbReference>
<dbReference type="SUPFAM" id="SSF46966">
    <property type="entry name" value="Spectrin repeat"/>
    <property type="match status" value="14"/>
</dbReference>
<name>A0A3M7R6F7_BRAPC</name>
<evidence type="ECO:0000256" key="4">
    <source>
        <dbReference type="ARBA" id="ARBA00022490"/>
    </source>
</evidence>
<evidence type="ECO:0000256" key="5">
    <source>
        <dbReference type="ARBA" id="ARBA00022737"/>
    </source>
</evidence>
<dbReference type="GO" id="GO:0051693">
    <property type="term" value="P:actin filament capping"/>
    <property type="evidence" value="ECO:0007669"/>
    <property type="project" value="UniProtKB-KW"/>
</dbReference>
<dbReference type="GO" id="GO:0003779">
    <property type="term" value="F:actin binding"/>
    <property type="evidence" value="ECO:0007669"/>
    <property type="project" value="UniProtKB-KW"/>
</dbReference>
<feature type="region of interest" description="Disordered" evidence="9">
    <location>
        <begin position="1"/>
        <end position="24"/>
    </location>
</feature>
<keyword evidence="4" id="KW-0963">Cytoplasm</keyword>
<dbReference type="CDD" id="cd21246">
    <property type="entry name" value="CH_SPTB-like_rpt1"/>
    <property type="match status" value="1"/>
</dbReference>
<evidence type="ECO:0000256" key="7">
    <source>
        <dbReference type="ARBA" id="ARBA00023212"/>
    </source>
</evidence>
<dbReference type="PROSITE" id="PS00020">
    <property type="entry name" value="ACTININ_2"/>
    <property type="match status" value="1"/>
</dbReference>
<dbReference type="InterPro" id="IPR036872">
    <property type="entry name" value="CH_dom_sf"/>
</dbReference>
<feature type="compositionally biased region" description="Polar residues" evidence="9">
    <location>
        <begin position="1177"/>
        <end position="1195"/>
    </location>
</feature>
<dbReference type="FunFam" id="1.20.58.60:FF:000172">
    <property type="entry name" value="Spectrin beta chain"/>
    <property type="match status" value="1"/>
</dbReference>
<keyword evidence="7" id="KW-0206">Cytoskeleton</keyword>
<keyword evidence="6" id="KW-0009">Actin-binding</keyword>
<dbReference type="FunFam" id="1.20.58.60:FF:000340">
    <property type="entry name" value="Spectrin beta chain"/>
    <property type="match status" value="1"/>
</dbReference>
<dbReference type="FunFam" id="1.10.418.10:FF:000004">
    <property type="entry name" value="Spectrin beta chain"/>
    <property type="match status" value="1"/>
</dbReference>
<dbReference type="CDD" id="cd21248">
    <property type="entry name" value="CH_SPTB_like_rpt2"/>
    <property type="match status" value="1"/>
</dbReference>
<dbReference type="PROSITE" id="PS50021">
    <property type="entry name" value="CH"/>
    <property type="match status" value="2"/>
</dbReference>
<dbReference type="InterPro" id="IPR018159">
    <property type="entry name" value="Spectrin/alpha-actinin"/>
</dbReference>
<dbReference type="CDD" id="cd00176">
    <property type="entry name" value="SPEC"/>
    <property type="match status" value="10"/>
</dbReference>
<dbReference type="FunFam" id="1.20.58.60:FF:000019">
    <property type="entry name" value="Spectrin beta chain"/>
    <property type="match status" value="1"/>
</dbReference>
<feature type="region of interest" description="Disordered" evidence="9">
    <location>
        <begin position="1436"/>
        <end position="1459"/>
    </location>
</feature>
<evidence type="ECO:0000256" key="9">
    <source>
        <dbReference type="SAM" id="MobiDB-lite"/>
    </source>
</evidence>
<dbReference type="Proteomes" id="UP000276133">
    <property type="component" value="Unassembled WGS sequence"/>
</dbReference>